<dbReference type="GeneID" id="20369860"/>
<feature type="non-terminal residue" evidence="2">
    <location>
        <position position="1"/>
    </location>
</feature>
<dbReference type="RefSeq" id="XP_009262635.1">
    <property type="nucleotide sequence ID" value="XM_009264360.1"/>
</dbReference>
<proteinExistence type="predicted"/>
<sequence length="53" mass="6463">FKVNKRFLKIISYSLLLLIVLFKIRKVLKAPFRPLRHYRLLYYKLTLNLDLLG</sequence>
<feature type="transmembrane region" description="Helical" evidence="1">
    <location>
        <begin position="6"/>
        <end position="24"/>
    </location>
</feature>
<keyword evidence="1" id="KW-1133">Transmembrane helix</keyword>
<evidence type="ECO:0000313" key="2">
    <source>
        <dbReference type="EMBL" id="EKJ68578.1"/>
    </source>
</evidence>
<dbReference type="AlphaFoldDB" id="K3V9B9"/>
<name>K3V9B9_FUSPC</name>
<keyword evidence="1" id="KW-0472">Membrane</keyword>
<reference evidence="2 3" key="1">
    <citation type="journal article" date="2012" name="PLoS Pathog.">
        <title>Comparative pathogenomics reveals horizontally acquired novel virulence genes in fungi infecting cereal hosts.</title>
        <authorList>
            <person name="Gardiner D.M."/>
            <person name="McDonald M.C."/>
            <person name="Covarelli L."/>
            <person name="Solomon P.S."/>
            <person name="Rusu A.G."/>
            <person name="Marshall M."/>
            <person name="Kazan K."/>
            <person name="Chakraborty S."/>
            <person name="McDonald B.A."/>
            <person name="Manners J.M."/>
        </authorList>
    </citation>
    <scope>NUCLEOTIDE SEQUENCE [LARGE SCALE GENOMIC DNA]</scope>
    <source>
        <strain evidence="2 3">CS3096</strain>
    </source>
</reference>
<organism evidence="2 3">
    <name type="scientific">Fusarium pseudograminearum (strain CS3096)</name>
    <name type="common">Wheat and barley crown-rot fungus</name>
    <dbReference type="NCBI Taxonomy" id="1028729"/>
    <lineage>
        <taxon>Eukaryota</taxon>
        <taxon>Fungi</taxon>
        <taxon>Dikarya</taxon>
        <taxon>Ascomycota</taxon>
        <taxon>Pezizomycotina</taxon>
        <taxon>Sordariomycetes</taxon>
        <taxon>Hypocreomycetidae</taxon>
        <taxon>Hypocreales</taxon>
        <taxon>Nectriaceae</taxon>
        <taxon>Fusarium</taxon>
    </lineage>
</organism>
<dbReference type="Proteomes" id="UP000007978">
    <property type="component" value="Chromosome 4"/>
</dbReference>
<gene>
    <name evidence="2" type="ORF">FPSE_11243</name>
</gene>
<accession>K3V9B9</accession>
<evidence type="ECO:0000313" key="3">
    <source>
        <dbReference type="Proteomes" id="UP000007978"/>
    </source>
</evidence>
<comment type="caution">
    <text evidence="2">The sequence shown here is derived from an EMBL/GenBank/DDBJ whole genome shotgun (WGS) entry which is preliminary data.</text>
</comment>
<keyword evidence="3" id="KW-1185">Reference proteome</keyword>
<dbReference type="KEGG" id="fpu:FPSE_11243"/>
<protein>
    <submittedName>
        <fullName evidence="2">Uncharacterized protein</fullName>
    </submittedName>
</protein>
<keyword evidence="1" id="KW-0812">Transmembrane</keyword>
<dbReference type="HOGENOM" id="CLU_3074205_0_0_1"/>
<dbReference type="EMBL" id="AFNW01000418">
    <property type="protein sequence ID" value="EKJ68578.1"/>
    <property type="molecule type" value="Genomic_DNA"/>
</dbReference>
<evidence type="ECO:0000256" key="1">
    <source>
        <dbReference type="SAM" id="Phobius"/>
    </source>
</evidence>